<dbReference type="AlphaFoldDB" id="A0A2A4ESN8"/>
<dbReference type="RefSeq" id="WP_096725373.1">
    <property type="nucleotide sequence ID" value="NZ_MTZV01000006.1"/>
</dbReference>
<dbReference type="Proteomes" id="UP000218022">
    <property type="component" value="Unassembled WGS sequence"/>
</dbReference>
<name>A0A2A4ESN8_9BURK</name>
<evidence type="ECO:0000256" key="1">
    <source>
        <dbReference type="SAM" id="Phobius"/>
    </source>
</evidence>
<protein>
    <submittedName>
        <fullName evidence="2">Uncharacterized protein</fullName>
    </submittedName>
</protein>
<keyword evidence="1" id="KW-1133">Transmembrane helix</keyword>
<dbReference type="EMBL" id="MTZV01000006">
    <property type="protein sequence ID" value="PCE23430.1"/>
    <property type="molecule type" value="Genomic_DNA"/>
</dbReference>
<sequence length="606" mass="65436">MLHSLDRRTGQTQRPARAAMLVGTVSALTVAVLVVTLASTAYADADAGADTSAGSTPLVPTDAARALLAKPDGSPVAALAVLSLDCPIGSGAVRPACTDSYLLSLQANARINGYRDADQLPPEWYHDAAPARVAMRNAQWLTWLGPLAGTAPFDPYRIAAQFYFEQTGNLVAAQDMLAPLQQRHDSLAPAEQARLRYLNVRLWLAMSRDRDASNGLRTIEQADGTLDPTVLDYACRLWFVRAPAEIEPWRAQLPQPWPALLDWRAAPAVPGSAESTLAGLLPTHPASSYVTDEEFRSADLKLKLFVGERMSDWSFATDAASQLLAALPQAGIATGQWWDVQNRAWHATHTALPALPDDPAALANIASDTQALEALLLPKSVDKRAPVSGVLDGASGESALQRQIDLQLAQRAPTGTARAQALLAAEHSTSNPTRIYRLVEHDPAMLDGMLTTDWPAPLLLVAVQSYEASNDDTQRAHHRMLGRRYSDAIPDLSIDASSQSAVTRTQIDTQENRIHALLQLDEPREAGRVALHDLQQVHGRTDLNNGWMENALAQVVEVIRYQDRYGRGDNARALACAARPVAGTLVTDKTESGRAVLDHTHGCAAQ</sequence>
<comment type="caution">
    <text evidence="2">The sequence shown here is derived from an EMBL/GenBank/DDBJ whole genome shotgun (WGS) entry which is preliminary data.</text>
</comment>
<accession>A0A2A4ESN8</accession>
<proteinExistence type="predicted"/>
<keyword evidence="1" id="KW-0472">Membrane</keyword>
<evidence type="ECO:0000313" key="3">
    <source>
        <dbReference type="Proteomes" id="UP000218022"/>
    </source>
</evidence>
<gene>
    <name evidence="2" type="ORF">BWP39_27515</name>
</gene>
<evidence type="ECO:0000313" key="2">
    <source>
        <dbReference type="EMBL" id="PCE23430.1"/>
    </source>
</evidence>
<keyword evidence="1" id="KW-0812">Transmembrane</keyword>
<organism evidence="2 3">
    <name type="scientific">Paraburkholderia acidicola</name>
    <dbReference type="NCBI Taxonomy" id="1912599"/>
    <lineage>
        <taxon>Bacteria</taxon>
        <taxon>Pseudomonadati</taxon>
        <taxon>Pseudomonadota</taxon>
        <taxon>Betaproteobacteria</taxon>
        <taxon>Burkholderiales</taxon>
        <taxon>Burkholderiaceae</taxon>
        <taxon>Paraburkholderia</taxon>
    </lineage>
</organism>
<feature type="transmembrane region" description="Helical" evidence="1">
    <location>
        <begin position="21"/>
        <end position="43"/>
    </location>
</feature>
<reference evidence="2 3" key="1">
    <citation type="submission" date="2017-01" db="EMBL/GenBank/DDBJ databases">
        <title>Whole-Genome Shotgun Sequencing of Two beta-Proteobacterial Species in Search of the Bulgecin Biosynthetic Cluster.</title>
        <authorList>
            <person name="Horsman M.E."/>
            <person name="Marous D.R."/>
            <person name="Li R."/>
            <person name="Oliver R.A."/>
            <person name="Byun B."/>
            <person name="Emrich S.J."/>
            <person name="Boggess B."/>
            <person name="Townsend C.A."/>
            <person name="Mobashery S."/>
        </authorList>
    </citation>
    <scope>NUCLEOTIDE SEQUENCE [LARGE SCALE GENOMIC DNA]</scope>
    <source>
        <strain evidence="2 3">ATCC 31363</strain>
    </source>
</reference>